<name>A0A381QR12_9ZZZZ</name>
<organism evidence="1">
    <name type="scientific">marine metagenome</name>
    <dbReference type="NCBI Taxonomy" id="408172"/>
    <lineage>
        <taxon>unclassified sequences</taxon>
        <taxon>metagenomes</taxon>
        <taxon>ecological metagenomes</taxon>
    </lineage>
</organism>
<sequence length="29" mass="3378">MQEFYISVGLHRFYVGAVAQVVEHRTENP</sequence>
<reference evidence="1" key="1">
    <citation type="submission" date="2018-05" db="EMBL/GenBank/DDBJ databases">
        <authorList>
            <person name="Lanie J.A."/>
            <person name="Ng W.-L."/>
            <person name="Kazmierczak K.M."/>
            <person name="Andrzejewski T.M."/>
            <person name="Davidsen T.M."/>
            <person name="Wayne K.J."/>
            <person name="Tettelin H."/>
            <person name="Glass J.I."/>
            <person name="Rusch D."/>
            <person name="Podicherti R."/>
            <person name="Tsui H.-C.T."/>
            <person name="Winkler M.E."/>
        </authorList>
    </citation>
    <scope>NUCLEOTIDE SEQUENCE</scope>
</reference>
<proteinExistence type="predicted"/>
<protein>
    <submittedName>
        <fullName evidence="1">Uncharacterized protein</fullName>
    </submittedName>
</protein>
<dbReference type="AlphaFoldDB" id="A0A381QR12"/>
<dbReference type="EMBL" id="UINC01001471">
    <property type="protein sequence ID" value="SUZ81530.1"/>
    <property type="molecule type" value="Genomic_DNA"/>
</dbReference>
<evidence type="ECO:0000313" key="1">
    <source>
        <dbReference type="EMBL" id="SUZ81530.1"/>
    </source>
</evidence>
<accession>A0A381QR12</accession>
<gene>
    <name evidence="1" type="ORF">METZ01_LOCUS34384</name>
</gene>